<keyword evidence="2" id="KW-1133">Transmembrane helix</keyword>
<dbReference type="InParanoid" id="A0A517SFJ1"/>
<dbReference type="RefSeq" id="WP_145030715.1">
    <property type="nucleotide sequence ID" value="NZ_CP036271.1"/>
</dbReference>
<feature type="transmembrane region" description="Helical" evidence="2">
    <location>
        <begin position="200"/>
        <end position="221"/>
    </location>
</feature>
<feature type="transmembrane region" description="Helical" evidence="2">
    <location>
        <begin position="233"/>
        <end position="253"/>
    </location>
</feature>
<feature type="transmembrane region" description="Helical" evidence="2">
    <location>
        <begin position="317"/>
        <end position="339"/>
    </location>
</feature>
<name>A0A517SFJ1_9PLAN</name>
<feature type="transmembrane region" description="Helical" evidence="2">
    <location>
        <begin position="118"/>
        <end position="138"/>
    </location>
</feature>
<dbReference type="KEGG" id="ccos:Pan44_29350"/>
<sequence>MSIRVVCECGSRLDAPDELAGQQARCGACGAVLTIAPARKAREASAVDGVRLPPKLTGKKKKKVFTEHNAPLQEEETRTGKRKKKKKSAEEMSAGPRKRRSLAQVWVDGLTFPFRREALITTAVLAFLYGPIMLAMSFGPAMLVTGFYAIKFFIGFFTVSILIVGYFCYFLFQTLRCTAQNERELPVATAFDFEEVRLDLWLMIGGTGMVFLPLIVTSIAFWWDGRSTPDALYYPLLAFCLFLWPMGVIASVLQTSVLAANHWTTLTTILKLPFQYTATLIVAGGLVAVAIGLDWVVPRLSFKFGIVALLAGIIRGFLTWWLVFLTVTACMSLMGYLYYRNRNRIGWFRDSQPRY</sequence>
<accession>A0A517SFJ1</accession>
<evidence type="ECO:0000313" key="4">
    <source>
        <dbReference type="Proteomes" id="UP000315700"/>
    </source>
</evidence>
<feature type="region of interest" description="Disordered" evidence="1">
    <location>
        <begin position="67"/>
        <end position="96"/>
    </location>
</feature>
<evidence type="ECO:0000256" key="2">
    <source>
        <dbReference type="SAM" id="Phobius"/>
    </source>
</evidence>
<dbReference type="AlphaFoldDB" id="A0A517SFJ1"/>
<keyword evidence="4" id="KW-1185">Reference proteome</keyword>
<reference evidence="3 4" key="1">
    <citation type="submission" date="2019-02" db="EMBL/GenBank/DDBJ databases">
        <title>Deep-cultivation of Planctomycetes and their phenomic and genomic characterization uncovers novel biology.</title>
        <authorList>
            <person name="Wiegand S."/>
            <person name="Jogler M."/>
            <person name="Boedeker C."/>
            <person name="Pinto D."/>
            <person name="Vollmers J."/>
            <person name="Rivas-Marin E."/>
            <person name="Kohn T."/>
            <person name="Peeters S.H."/>
            <person name="Heuer A."/>
            <person name="Rast P."/>
            <person name="Oberbeckmann S."/>
            <person name="Bunk B."/>
            <person name="Jeske O."/>
            <person name="Meyerdierks A."/>
            <person name="Storesund J.E."/>
            <person name="Kallscheuer N."/>
            <person name="Luecker S."/>
            <person name="Lage O.M."/>
            <person name="Pohl T."/>
            <person name="Merkel B.J."/>
            <person name="Hornburger P."/>
            <person name="Mueller R.-W."/>
            <person name="Bruemmer F."/>
            <person name="Labrenz M."/>
            <person name="Spormann A.M."/>
            <person name="Op den Camp H."/>
            <person name="Overmann J."/>
            <person name="Amann R."/>
            <person name="Jetten M.S.M."/>
            <person name="Mascher T."/>
            <person name="Medema M.H."/>
            <person name="Devos D.P."/>
            <person name="Kaster A.-K."/>
            <person name="Ovreas L."/>
            <person name="Rohde M."/>
            <person name="Galperin M.Y."/>
            <person name="Jogler C."/>
        </authorList>
    </citation>
    <scope>NUCLEOTIDE SEQUENCE [LARGE SCALE GENOMIC DNA]</scope>
    <source>
        <strain evidence="3 4">Pan44</strain>
    </source>
</reference>
<feature type="transmembrane region" description="Helical" evidence="2">
    <location>
        <begin position="274"/>
        <end position="297"/>
    </location>
</feature>
<protein>
    <submittedName>
        <fullName evidence="3">Uncharacterized protein</fullName>
    </submittedName>
</protein>
<keyword evidence="2" id="KW-0812">Transmembrane</keyword>
<dbReference type="OrthoDB" id="290283at2"/>
<dbReference type="Proteomes" id="UP000315700">
    <property type="component" value="Chromosome"/>
</dbReference>
<proteinExistence type="predicted"/>
<evidence type="ECO:0000256" key="1">
    <source>
        <dbReference type="SAM" id="MobiDB-lite"/>
    </source>
</evidence>
<feature type="transmembrane region" description="Helical" evidence="2">
    <location>
        <begin position="150"/>
        <end position="172"/>
    </location>
</feature>
<gene>
    <name evidence="3" type="ORF">Pan44_29350</name>
</gene>
<keyword evidence="2" id="KW-0472">Membrane</keyword>
<organism evidence="3 4">
    <name type="scientific">Caulifigura coniformis</name>
    <dbReference type="NCBI Taxonomy" id="2527983"/>
    <lineage>
        <taxon>Bacteria</taxon>
        <taxon>Pseudomonadati</taxon>
        <taxon>Planctomycetota</taxon>
        <taxon>Planctomycetia</taxon>
        <taxon>Planctomycetales</taxon>
        <taxon>Planctomycetaceae</taxon>
        <taxon>Caulifigura</taxon>
    </lineage>
</organism>
<evidence type="ECO:0000313" key="3">
    <source>
        <dbReference type="EMBL" id="QDT54896.1"/>
    </source>
</evidence>
<dbReference type="EMBL" id="CP036271">
    <property type="protein sequence ID" value="QDT54896.1"/>
    <property type="molecule type" value="Genomic_DNA"/>
</dbReference>